<dbReference type="Gramene" id="PNT68247">
    <property type="protein sequence ID" value="PNT68247"/>
    <property type="gene ID" value="BRADI_3g37745v3"/>
</dbReference>
<accession>A0A2K2D1T0</accession>
<evidence type="ECO:0000313" key="3">
    <source>
        <dbReference type="EnsemblPlants" id="PNT68247"/>
    </source>
</evidence>
<evidence type="ECO:0000313" key="4">
    <source>
        <dbReference type="Proteomes" id="UP000008810"/>
    </source>
</evidence>
<feature type="signal peptide" evidence="1">
    <location>
        <begin position="1"/>
        <end position="20"/>
    </location>
</feature>
<keyword evidence="1" id="KW-0732">Signal</keyword>
<dbReference type="EMBL" id="CM000882">
    <property type="protein sequence ID" value="PNT68247.1"/>
    <property type="molecule type" value="Genomic_DNA"/>
</dbReference>
<organism evidence="2">
    <name type="scientific">Brachypodium distachyon</name>
    <name type="common">Purple false brome</name>
    <name type="synonym">Trachynia distachya</name>
    <dbReference type="NCBI Taxonomy" id="15368"/>
    <lineage>
        <taxon>Eukaryota</taxon>
        <taxon>Viridiplantae</taxon>
        <taxon>Streptophyta</taxon>
        <taxon>Embryophyta</taxon>
        <taxon>Tracheophyta</taxon>
        <taxon>Spermatophyta</taxon>
        <taxon>Magnoliopsida</taxon>
        <taxon>Liliopsida</taxon>
        <taxon>Poales</taxon>
        <taxon>Poaceae</taxon>
        <taxon>BOP clade</taxon>
        <taxon>Pooideae</taxon>
        <taxon>Stipodae</taxon>
        <taxon>Brachypodieae</taxon>
        <taxon>Brachypodium</taxon>
    </lineage>
</organism>
<evidence type="ECO:0000256" key="1">
    <source>
        <dbReference type="SAM" id="SignalP"/>
    </source>
</evidence>
<protein>
    <recommendedName>
        <fullName evidence="5">Secreted protein</fullName>
    </recommendedName>
</protein>
<gene>
    <name evidence="2" type="ORF">BRADI_3g37745v3</name>
</gene>
<proteinExistence type="predicted"/>
<reference evidence="3" key="3">
    <citation type="submission" date="2018-08" db="UniProtKB">
        <authorList>
            <consortium name="EnsemblPlants"/>
        </authorList>
    </citation>
    <scope>IDENTIFICATION</scope>
    <source>
        <strain evidence="3">cv. Bd21</strain>
    </source>
</reference>
<dbReference type="AlphaFoldDB" id="A0A2K2D1T0"/>
<name>A0A2K2D1T0_BRADI</name>
<dbReference type="Proteomes" id="UP000008810">
    <property type="component" value="Chromosome 3"/>
</dbReference>
<evidence type="ECO:0008006" key="5">
    <source>
        <dbReference type="Google" id="ProtNLM"/>
    </source>
</evidence>
<evidence type="ECO:0000313" key="2">
    <source>
        <dbReference type="EMBL" id="PNT68247.1"/>
    </source>
</evidence>
<reference evidence="2 3" key="1">
    <citation type="journal article" date="2010" name="Nature">
        <title>Genome sequencing and analysis of the model grass Brachypodium distachyon.</title>
        <authorList>
            <consortium name="International Brachypodium Initiative"/>
        </authorList>
    </citation>
    <scope>NUCLEOTIDE SEQUENCE [LARGE SCALE GENOMIC DNA]</scope>
    <source>
        <strain evidence="2 3">Bd21</strain>
    </source>
</reference>
<dbReference type="EnsemblPlants" id="PNT68247">
    <property type="protein sequence ID" value="PNT68247"/>
    <property type="gene ID" value="BRADI_3g37745v3"/>
</dbReference>
<sequence length="103" mass="11705">MPKFLIDLWHVFLLDLVCRSAGPCYWRRGEACGPEDDIPVGHSVERLLGVTEAAIGREKHVEVGRPDGRALRPFGFLRVARQRKQGTTEKITRDRTKAEHILT</sequence>
<feature type="chain" id="PRO_5036043332" description="Secreted protein" evidence="1">
    <location>
        <begin position="21"/>
        <end position="103"/>
    </location>
</feature>
<keyword evidence="4" id="KW-1185">Reference proteome</keyword>
<reference evidence="2" key="2">
    <citation type="submission" date="2017-06" db="EMBL/GenBank/DDBJ databases">
        <title>WGS assembly of Brachypodium distachyon.</title>
        <authorList>
            <consortium name="The International Brachypodium Initiative"/>
            <person name="Lucas S."/>
            <person name="Harmon-Smith M."/>
            <person name="Lail K."/>
            <person name="Tice H."/>
            <person name="Grimwood J."/>
            <person name="Bruce D."/>
            <person name="Barry K."/>
            <person name="Shu S."/>
            <person name="Lindquist E."/>
            <person name="Wang M."/>
            <person name="Pitluck S."/>
            <person name="Vogel J.P."/>
            <person name="Garvin D.F."/>
            <person name="Mockler T.C."/>
            <person name="Schmutz J."/>
            <person name="Rokhsar D."/>
            <person name="Bevan M.W."/>
        </authorList>
    </citation>
    <scope>NUCLEOTIDE SEQUENCE</scope>
    <source>
        <strain evidence="2">Bd21</strain>
    </source>
</reference>
<dbReference type="InParanoid" id="A0A2K2D1T0"/>